<dbReference type="EMBL" id="FOXP01000005">
    <property type="protein sequence ID" value="SFP69789.1"/>
    <property type="molecule type" value="Genomic_DNA"/>
</dbReference>
<dbReference type="STRING" id="634430.SAMN04488241_105214"/>
<dbReference type="AlphaFoldDB" id="A0A1I5SGF1"/>
<protein>
    <recommendedName>
        <fullName evidence="3">Ferritin-like domain-containing protein</fullName>
    </recommendedName>
</protein>
<name>A0A1I5SGF1_9SPHN</name>
<evidence type="ECO:0000313" key="1">
    <source>
        <dbReference type="EMBL" id="SFP69789.1"/>
    </source>
</evidence>
<evidence type="ECO:0008006" key="3">
    <source>
        <dbReference type="Google" id="ProtNLM"/>
    </source>
</evidence>
<dbReference type="Proteomes" id="UP000199586">
    <property type="component" value="Unassembled WGS sequence"/>
</dbReference>
<sequence>MYAAPPPAPERHDDPMAAWLAEAAPAGPAGDAYRRCLGEALAAAPDWQAAWAPLIAAQFARPAILAAEFYRHSATEGIGASTIALVAGQCADPALAAAMAAHARDEERHCRMFDALARHLAPAEPNRFADLHADNDAFLASFGGDVDWFLCDTHIAELRNLVLLGLYVRAAEAADAEPYVRRSLERIFDDEWRHVAYTAPLVAAVIARGEADRTEFAATVTAYADAAMADAARIRHDLEEPRHA</sequence>
<accession>A0A1I5SGF1</accession>
<gene>
    <name evidence="1" type="ORF">SAMN04488241_105214</name>
</gene>
<reference evidence="1 2" key="1">
    <citation type="submission" date="2016-10" db="EMBL/GenBank/DDBJ databases">
        <authorList>
            <person name="de Groot N.N."/>
        </authorList>
    </citation>
    <scope>NUCLEOTIDE SEQUENCE [LARGE SCALE GENOMIC DNA]</scope>
    <source>
        <strain evidence="1 2">CGMCC 1.9113</strain>
    </source>
</reference>
<dbReference type="RefSeq" id="WP_093333145.1">
    <property type="nucleotide sequence ID" value="NZ_FOXP01000005.1"/>
</dbReference>
<dbReference type="InterPro" id="IPR009078">
    <property type="entry name" value="Ferritin-like_SF"/>
</dbReference>
<organism evidence="1 2">
    <name type="scientific">Sphingomonas rubra</name>
    <dbReference type="NCBI Taxonomy" id="634430"/>
    <lineage>
        <taxon>Bacteria</taxon>
        <taxon>Pseudomonadati</taxon>
        <taxon>Pseudomonadota</taxon>
        <taxon>Alphaproteobacteria</taxon>
        <taxon>Sphingomonadales</taxon>
        <taxon>Sphingomonadaceae</taxon>
        <taxon>Sphingomonas</taxon>
    </lineage>
</organism>
<proteinExistence type="predicted"/>
<keyword evidence="2" id="KW-1185">Reference proteome</keyword>
<dbReference type="SUPFAM" id="SSF47240">
    <property type="entry name" value="Ferritin-like"/>
    <property type="match status" value="1"/>
</dbReference>
<evidence type="ECO:0000313" key="2">
    <source>
        <dbReference type="Proteomes" id="UP000199586"/>
    </source>
</evidence>